<evidence type="ECO:0000313" key="2">
    <source>
        <dbReference type="EMBL" id="BDI05373.1"/>
    </source>
</evidence>
<accession>A0ABN6PMZ0</accession>
<organism evidence="2 3">
    <name type="scientific">Sphaerotilus microaerophilus</name>
    <dbReference type="NCBI Taxonomy" id="2914710"/>
    <lineage>
        <taxon>Bacteria</taxon>
        <taxon>Pseudomonadati</taxon>
        <taxon>Pseudomonadota</taxon>
        <taxon>Betaproteobacteria</taxon>
        <taxon>Burkholderiales</taxon>
        <taxon>Sphaerotilaceae</taxon>
        <taxon>Sphaerotilus</taxon>
    </lineage>
</organism>
<proteinExistence type="predicted"/>
<sequence length="87" mass="9182">MELDPIVLLAYMSVAINLLTLAAAVVAYSIFRARRERQRARRAQGTATAATPEPFVPVFLRPYLPSASGTPFAALAAPGPADGALRG</sequence>
<reference evidence="2" key="1">
    <citation type="submission" date="2022-04" db="EMBL/GenBank/DDBJ databases">
        <title>Whole genome sequence of Sphaerotilus sp. FB-5.</title>
        <authorList>
            <person name="Takeda M."/>
            <person name="Narihara S."/>
            <person name="Akimoto M."/>
            <person name="Akimoto R."/>
            <person name="Nishiyashiki S."/>
            <person name="Murakami T."/>
        </authorList>
    </citation>
    <scope>NUCLEOTIDE SEQUENCE</scope>
    <source>
        <strain evidence="2">FB-5</strain>
    </source>
</reference>
<evidence type="ECO:0000256" key="1">
    <source>
        <dbReference type="SAM" id="Phobius"/>
    </source>
</evidence>
<keyword evidence="1" id="KW-1133">Transmembrane helix</keyword>
<keyword evidence="1" id="KW-0812">Transmembrane</keyword>
<name>A0ABN6PMZ0_9BURK</name>
<protein>
    <submittedName>
        <fullName evidence="2">Uncharacterized protein</fullName>
    </submittedName>
</protein>
<evidence type="ECO:0000313" key="3">
    <source>
        <dbReference type="Proteomes" id="UP001057498"/>
    </source>
</evidence>
<dbReference type="Proteomes" id="UP001057498">
    <property type="component" value="Chromosome"/>
</dbReference>
<keyword evidence="3" id="KW-1185">Reference proteome</keyword>
<keyword evidence="1" id="KW-0472">Membrane</keyword>
<dbReference type="EMBL" id="AP025730">
    <property type="protein sequence ID" value="BDI05373.1"/>
    <property type="molecule type" value="Genomic_DNA"/>
</dbReference>
<feature type="transmembrane region" description="Helical" evidence="1">
    <location>
        <begin position="6"/>
        <end position="31"/>
    </location>
</feature>
<dbReference type="RefSeq" id="WP_251973412.1">
    <property type="nucleotide sequence ID" value="NZ_AP025730.1"/>
</dbReference>
<gene>
    <name evidence="2" type="ORF">CATMQ487_23430</name>
</gene>